<dbReference type="Proteomes" id="UP000067476">
    <property type="component" value="Chromosome"/>
</dbReference>
<organism evidence="2 3">
    <name type="scientific">Spiroplasma litorale</name>
    <dbReference type="NCBI Taxonomy" id="216942"/>
    <lineage>
        <taxon>Bacteria</taxon>
        <taxon>Bacillati</taxon>
        <taxon>Mycoplasmatota</taxon>
        <taxon>Mollicutes</taxon>
        <taxon>Entomoplasmatales</taxon>
        <taxon>Spiroplasmataceae</taxon>
        <taxon>Spiroplasma</taxon>
    </lineage>
</organism>
<feature type="transmembrane region" description="Helical" evidence="1">
    <location>
        <begin position="7"/>
        <end position="34"/>
    </location>
</feature>
<feature type="transmembrane region" description="Helical" evidence="1">
    <location>
        <begin position="110"/>
        <end position="128"/>
    </location>
</feature>
<gene>
    <name evidence="2" type="ORF">SLITO_v1c10310</name>
</gene>
<feature type="transmembrane region" description="Helical" evidence="1">
    <location>
        <begin position="178"/>
        <end position="199"/>
    </location>
</feature>
<evidence type="ECO:0000313" key="2">
    <source>
        <dbReference type="EMBL" id="AKX34642.1"/>
    </source>
</evidence>
<sequence length="257" mass="29952">MTLRNKNFYLLLLLLLLSILSIAVNIFFGCILHIINYFSISNPMIYLKNNILNIIFDGIATIILFISLMFWILLYKNKFEKFLYTYIFILFLGITINLFLNNIIYSEINAVKILVSGLIFITIILTILNHLRLIGLNIETRLKIQTTLANTLLIFTSILFIIKKIVNIHLNNYNLINYILANVFIFVSFISLIISLLYFIKPNIWFPLSSLFLIIVFLALSPINFIILIGTTLILIYTITLKYKNIKFKKSYQTLNI</sequence>
<proteinExistence type="predicted"/>
<protein>
    <submittedName>
        <fullName evidence="2">Uncharacterized protein</fullName>
    </submittedName>
</protein>
<dbReference type="KEGG" id="sll:SLITO_v1c10310"/>
<dbReference type="PROSITE" id="PS51257">
    <property type="entry name" value="PROKAR_LIPOPROTEIN"/>
    <property type="match status" value="1"/>
</dbReference>
<feature type="transmembrane region" description="Helical" evidence="1">
    <location>
        <begin position="211"/>
        <end position="239"/>
    </location>
</feature>
<accession>A0A0K1W3F8</accession>
<name>A0A0K1W3F8_9MOLU</name>
<evidence type="ECO:0000256" key="1">
    <source>
        <dbReference type="SAM" id="Phobius"/>
    </source>
</evidence>
<keyword evidence="1" id="KW-1133">Transmembrane helix</keyword>
<dbReference type="EMBL" id="CP012357">
    <property type="protein sequence ID" value="AKX34642.1"/>
    <property type="molecule type" value="Genomic_DNA"/>
</dbReference>
<dbReference type="PATRIC" id="fig|216942.3.peg.1048"/>
<dbReference type="AlphaFoldDB" id="A0A0K1W3F8"/>
<dbReference type="STRING" id="216942.SLITO_v1c10310"/>
<feature type="transmembrane region" description="Helical" evidence="1">
    <location>
        <begin position="148"/>
        <end position="166"/>
    </location>
</feature>
<keyword evidence="3" id="KW-1185">Reference proteome</keyword>
<evidence type="ECO:0000313" key="3">
    <source>
        <dbReference type="Proteomes" id="UP000067476"/>
    </source>
</evidence>
<keyword evidence="1" id="KW-0472">Membrane</keyword>
<feature type="transmembrane region" description="Helical" evidence="1">
    <location>
        <begin position="54"/>
        <end position="75"/>
    </location>
</feature>
<keyword evidence="1" id="KW-0812">Transmembrane</keyword>
<reference evidence="2 3" key="1">
    <citation type="journal article" date="2015" name="Genome Announc.">
        <title>Complete Genome Sequence of Spiroplasma litorale TN-1T (DSM 21781), a Bacterium Isolated from a Green-Eyed Horsefly (Tabanus nigrovittatus).</title>
        <authorList>
            <person name="Lo W.S."/>
            <person name="Lai Y.C."/>
            <person name="Lien Y.W."/>
            <person name="Wang T.H."/>
            <person name="Kuo C.H."/>
        </authorList>
    </citation>
    <scope>NUCLEOTIDE SEQUENCE [LARGE SCALE GENOMIC DNA]</scope>
    <source>
        <strain evidence="2 3">TN-1</strain>
    </source>
</reference>
<feature type="transmembrane region" description="Helical" evidence="1">
    <location>
        <begin position="82"/>
        <end position="104"/>
    </location>
</feature>